<dbReference type="InterPro" id="IPR028581">
    <property type="entry name" value="DeoC_typeI"/>
</dbReference>
<dbReference type="SUPFAM" id="SSF51569">
    <property type="entry name" value="Aldolase"/>
    <property type="match status" value="1"/>
</dbReference>
<evidence type="ECO:0000256" key="1">
    <source>
        <dbReference type="ARBA" id="ARBA00010936"/>
    </source>
</evidence>
<dbReference type="CDD" id="cd00959">
    <property type="entry name" value="DeoC"/>
    <property type="match status" value="1"/>
</dbReference>
<protein>
    <recommendedName>
        <fullName evidence="2">deoxyribose-phosphate aldolase</fullName>
        <ecNumber evidence="2">4.1.2.4</ecNumber>
    </recommendedName>
    <alternativeName>
        <fullName evidence="6">2-deoxy-D-ribose 5-phosphate aldolase</fullName>
    </alternativeName>
</protein>
<dbReference type="HAMAP" id="MF_00114">
    <property type="entry name" value="DeoC_type1"/>
    <property type="match status" value="1"/>
</dbReference>
<dbReference type="PANTHER" id="PTHR10889:SF1">
    <property type="entry name" value="DEOXYRIBOSE-PHOSPHATE ALDOLASE"/>
    <property type="match status" value="1"/>
</dbReference>
<keyword evidence="4 8" id="KW-0456">Lyase</keyword>
<dbReference type="GO" id="GO:0004139">
    <property type="term" value="F:deoxyribose-phosphate aldolase activity"/>
    <property type="evidence" value="ECO:0007669"/>
    <property type="project" value="UniProtKB-EC"/>
</dbReference>
<dbReference type="GO" id="GO:0009264">
    <property type="term" value="P:deoxyribonucleotide catabolic process"/>
    <property type="evidence" value="ECO:0007669"/>
    <property type="project" value="InterPro"/>
</dbReference>
<dbReference type="InterPro" id="IPR011343">
    <property type="entry name" value="DeoC"/>
</dbReference>
<evidence type="ECO:0000256" key="4">
    <source>
        <dbReference type="ARBA" id="ARBA00023239"/>
    </source>
</evidence>
<evidence type="ECO:0000256" key="7">
    <source>
        <dbReference type="ARBA" id="ARBA00048791"/>
    </source>
</evidence>
<proteinExistence type="inferred from homology"/>
<keyword evidence="5" id="KW-0704">Schiff base</keyword>
<dbReference type="InterPro" id="IPR013785">
    <property type="entry name" value="Aldolase_TIM"/>
</dbReference>
<gene>
    <name evidence="8" type="ORF">ASZ90_018341</name>
</gene>
<name>A0A0W8E6R2_9ZZZZ</name>
<comment type="catalytic activity">
    <reaction evidence="7">
        <text>2-deoxy-D-ribose 5-phosphate = D-glyceraldehyde 3-phosphate + acetaldehyde</text>
        <dbReference type="Rhea" id="RHEA:12821"/>
        <dbReference type="ChEBI" id="CHEBI:15343"/>
        <dbReference type="ChEBI" id="CHEBI:59776"/>
        <dbReference type="ChEBI" id="CHEBI:62877"/>
        <dbReference type="EC" id="4.1.2.4"/>
    </reaction>
</comment>
<dbReference type="EC" id="4.1.2.4" evidence="2"/>
<evidence type="ECO:0000256" key="5">
    <source>
        <dbReference type="ARBA" id="ARBA00023270"/>
    </source>
</evidence>
<dbReference type="PANTHER" id="PTHR10889">
    <property type="entry name" value="DEOXYRIBOSE-PHOSPHATE ALDOLASE"/>
    <property type="match status" value="1"/>
</dbReference>
<dbReference type="PIRSF" id="PIRSF001357">
    <property type="entry name" value="DeoC"/>
    <property type="match status" value="1"/>
</dbReference>
<accession>A0A0W8E6R2</accession>
<dbReference type="Pfam" id="PF01791">
    <property type="entry name" value="DeoC"/>
    <property type="match status" value="1"/>
</dbReference>
<dbReference type="AlphaFoldDB" id="A0A0W8E6R2"/>
<dbReference type="Gene3D" id="3.20.20.70">
    <property type="entry name" value="Aldolase class I"/>
    <property type="match status" value="1"/>
</dbReference>
<dbReference type="InterPro" id="IPR002915">
    <property type="entry name" value="DeoC/FbaB/LacD_aldolase"/>
</dbReference>
<keyword evidence="3" id="KW-0963">Cytoplasm</keyword>
<comment type="similarity">
    <text evidence="1">Belongs to the DeoC/FbaB aldolase family. DeoC type 1 subfamily.</text>
</comment>
<evidence type="ECO:0000256" key="6">
    <source>
        <dbReference type="ARBA" id="ARBA00032755"/>
    </source>
</evidence>
<sequence length="221" mass="23846">MLASYLDSTNLKPDCRKEDIVILCERAAELNMAAVCINPSRVLLANQILKGTRVGVCTVIGFPLGATAARNKLREAEQALLEGACELDVVINIGAVKDQDFETAADEIRMLLQLRKDYDYLLKIIVETALLSAAELKRMTVLIGDLGADYIKTSTGFSSRGVSLDDLAIINASKRTELKVKASGGIKTLDFVLQLVNAGVDRIGSSSAEEILSAYRSAHSL</sequence>
<comment type="caution">
    <text evidence="8">The sequence shown here is derived from an EMBL/GenBank/DDBJ whole genome shotgun (WGS) entry which is preliminary data.</text>
</comment>
<dbReference type="GO" id="GO:0016052">
    <property type="term" value="P:carbohydrate catabolic process"/>
    <property type="evidence" value="ECO:0007669"/>
    <property type="project" value="TreeGrafter"/>
</dbReference>
<evidence type="ECO:0000256" key="2">
    <source>
        <dbReference type="ARBA" id="ARBA00012515"/>
    </source>
</evidence>
<organism evidence="8">
    <name type="scientific">hydrocarbon metagenome</name>
    <dbReference type="NCBI Taxonomy" id="938273"/>
    <lineage>
        <taxon>unclassified sequences</taxon>
        <taxon>metagenomes</taxon>
        <taxon>ecological metagenomes</taxon>
    </lineage>
</organism>
<dbReference type="GO" id="GO:0005737">
    <property type="term" value="C:cytoplasm"/>
    <property type="evidence" value="ECO:0007669"/>
    <property type="project" value="InterPro"/>
</dbReference>
<evidence type="ECO:0000256" key="3">
    <source>
        <dbReference type="ARBA" id="ARBA00022490"/>
    </source>
</evidence>
<dbReference type="EMBL" id="LNQE01001853">
    <property type="protein sequence ID" value="KUG04334.1"/>
    <property type="molecule type" value="Genomic_DNA"/>
</dbReference>
<evidence type="ECO:0000313" key="8">
    <source>
        <dbReference type="EMBL" id="KUG04334.1"/>
    </source>
</evidence>
<dbReference type="FunFam" id="3.20.20.70:FF:000044">
    <property type="entry name" value="Deoxyribose-phosphate aldolase"/>
    <property type="match status" value="1"/>
</dbReference>
<dbReference type="SMART" id="SM01133">
    <property type="entry name" value="DeoC"/>
    <property type="match status" value="1"/>
</dbReference>
<reference evidence="8" key="1">
    <citation type="journal article" date="2015" name="Proc. Natl. Acad. Sci. U.S.A.">
        <title>Networks of energetic and metabolic interactions define dynamics in microbial communities.</title>
        <authorList>
            <person name="Embree M."/>
            <person name="Liu J.K."/>
            <person name="Al-Bassam M.M."/>
            <person name="Zengler K."/>
        </authorList>
    </citation>
    <scope>NUCLEOTIDE SEQUENCE</scope>
</reference>
<dbReference type="NCBIfam" id="TIGR00126">
    <property type="entry name" value="deoC"/>
    <property type="match status" value="1"/>
</dbReference>